<feature type="transmembrane region" description="Helical" evidence="1">
    <location>
        <begin position="60"/>
        <end position="77"/>
    </location>
</feature>
<evidence type="ECO:0000313" key="3">
    <source>
        <dbReference type="Proteomes" id="UP000295060"/>
    </source>
</evidence>
<organism evidence="2 3">
    <name type="scientific">Kribbella pratensis</name>
    <dbReference type="NCBI Taxonomy" id="2512112"/>
    <lineage>
        <taxon>Bacteria</taxon>
        <taxon>Bacillati</taxon>
        <taxon>Actinomycetota</taxon>
        <taxon>Actinomycetes</taxon>
        <taxon>Propionibacteriales</taxon>
        <taxon>Kribbellaceae</taxon>
        <taxon>Kribbella</taxon>
    </lineage>
</organism>
<feature type="transmembrane region" description="Helical" evidence="1">
    <location>
        <begin position="38"/>
        <end position="55"/>
    </location>
</feature>
<keyword evidence="3" id="KW-1185">Reference proteome</keyword>
<sequence>MVVYDATVVEVTYQQQPPPPQGTPYPGPPPKRLRPHDPLAVALGNASLLGLGYFLIRRWFFGLLGLAGTAVLLVLMYQRKDTAYQFGLLGWGLLQVLHGLFLATRPPERTASIPKRIVAAVVTLAVVASGVVLKRGAADVADDVTAARRAGDCAKVVQAQDEVWFGDRLVAGKDMDRGDSDVEICGRLETVRSHLGTAVGLGDVDSVKEGYGMLGPIASDPRQQATAGAVMDRFVKDLQTMESCEQITLTAWLRTRKLSKNLLDRANAVVPRIEPNALLACGDDYASRKNWVTARATYQRLVTTYPKAKQAARARAGLVKATLAIELDNVRNLVLDGSYCSSPAKYSGAKPYHRGFNPAIFLGDGSQYADQLPAAWSIDDPYRATIVVCTETPGQGAAVQTCPYVPESNPYGGEVSYVTFRKVTVPVKVYELRTGRLVLSTIVQMSGEACPYRLSSSSTDNESVTPSDTQVQAAFRPLVVRP</sequence>
<comment type="caution">
    <text evidence="2">The sequence shown here is derived from an EMBL/GenBank/DDBJ whole genome shotgun (WGS) entry which is preliminary data.</text>
</comment>
<name>A0ABY2F6L6_9ACTN</name>
<dbReference type="EMBL" id="SODU01000004">
    <property type="protein sequence ID" value="TDW83935.1"/>
    <property type="molecule type" value="Genomic_DNA"/>
</dbReference>
<keyword evidence="1" id="KW-1133">Transmembrane helix</keyword>
<evidence type="ECO:0008006" key="4">
    <source>
        <dbReference type="Google" id="ProtNLM"/>
    </source>
</evidence>
<protein>
    <recommendedName>
        <fullName evidence="4">Tetratricopeptide repeat protein</fullName>
    </recommendedName>
</protein>
<dbReference type="Proteomes" id="UP000295060">
    <property type="component" value="Unassembled WGS sequence"/>
</dbReference>
<keyword evidence="1" id="KW-0472">Membrane</keyword>
<proteinExistence type="predicted"/>
<reference evidence="2 3" key="1">
    <citation type="submission" date="2019-03" db="EMBL/GenBank/DDBJ databases">
        <title>Genomic Encyclopedia of Type Strains, Phase III (KMG-III): the genomes of soil and plant-associated and newly described type strains.</title>
        <authorList>
            <person name="Whitman W."/>
        </authorList>
    </citation>
    <scope>NUCLEOTIDE SEQUENCE [LARGE SCALE GENOMIC DNA]</scope>
    <source>
        <strain evidence="2 3">VKMAc-2574</strain>
    </source>
</reference>
<feature type="transmembrane region" description="Helical" evidence="1">
    <location>
        <begin position="83"/>
        <end position="104"/>
    </location>
</feature>
<accession>A0ABY2F6L6</accession>
<keyword evidence="1" id="KW-0812">Transmembrane</keyword>
<feature type="transmembrane region" description="Helical" evidence="1">
    <location>
        <begin position="116"/>
        <end position="133"/>
    </location>
</feature>
<evidence type="ECO:0000313" key="2">
    <source>
        <dbReference type="EMBL" id="TDW83935.1"/>
    </source>
</evidence>
<gene>
    <name evidence="2" type="ORF">EV137_6738</name>
</gene>
<evidence type="ECO:0000256" key="1">
    <source>
        <dbReference type="SAM" id="Phobius"/>
    </source>
</evidence>